<dbReference type="AlphaFoldDB" id="A0A382W8I5"/>
<accession>A0A382W8I5</accession>
<keyword evidence="3" id="KW-0408">Iron</keyword>
<dbReference type="InterPro" id="IPR050954">
    <property type="entry name" value="ET_IronSulfur_Cluster-Binding"/>
</dbReference>
<dbReference type="SUPFAM" id="SSF54862">
    <property type="entry name" value="4Fe-4S ferredoxins"/>
    <property type="match status" value="1"/>
</dbReference>
<reference evidence="6" key="1">
    <citation type="submission" date="2018-05" db="EMBL/GenBank/DDBJ databases">
        <authorList>
            <person name="Lanie J.A."/>
            <person name="Ng W.-L."/>
            <person name="Kazmierczak K.M."/>
            <person name="Andrzejewski T.M."/>
            <person name="Davidsen T.M."/>
            <person name="Wayne K.J."/>
            <person name="Tettelin H."/>
            <person name="Glass J.I."/>
            <person name="Rusch D."/>
            <person name="Podicherti R."/>
            <person name="Tsui H.-C.T."/>
            <person name="Winkler M.E."/>
        </authorList>
    </citation>
    <scope>NUCLEOTIDE SEQUENCE</scope>
</reference>
<evidence type="ECO:0000256" key="1">
    <source>
        <dbReference type="ARBA" id="ARBA00022485"/>
    </source>
</evidence>
<feature type="domain" description="4Fe-4S ferredoxin-type" evidence="5">
    <location>
        <begin position="92"/>
        <end position="121"/>
    </location>
</feature>
<evidence type="ECO:0000313" key="6">
    <source>
        <dbReference type="EMBL" id="SVD55137.1"/>
    </source>
</evidence>
<evidence type="ECO:0000256" key="4">
    <source>
        <dbReference type="ARBA" id="ARBA00023014"/>
    </source>
</evidence>
<feature type="non-terminal residue" evidence="6">
    <location>
        <position position="159"/>
    </location>
</feature>
<keyword evidence="2" id="KW-0479">Metal-binding</keyword>
<dbReference type="GO" id="GO:0046872">
    <property type="term" value="F:metal ion binding"/>
    <property type="evidence" value="ECO:0007669"/>
    <property type="project" value="UniProtKB-KW"/>
</dbReference>
<gene>
    <name evidence="6" type="ORF">METZ01_LOCUS407991</name>
</gene>
<dbReference type="EMBL" id="UINC01157899">
    <property type="protein sequence ID" value="SVD55137.1"/>
    <property type="molecule type" value="Genomic_DNA"/>
</dbReference>
<keyword evidence="4" id="KW-0411">Iron-sulfur</keyword>
<keyword evidence="1" id="KW-0004">4Fe-4S</keyword>
<proteinExistence type="predicted"/>
<organism evidence="6">
    <name type="scientific">marine metagenome</name>
    <dbReference type="NCBI Taxonomy" id="408172"/>
    <lineage>
        <taxon>unclassified sequences</taxon>
        <taxon>metagenomes</taxon>
        <taxon>ecological metagenomes</taxon>
    </lineage>
</organism>
<name>A0A382W8I5_9ZZZZ</name>
<dbReference type="Gene3D" id="3.30.70.20">
    <property type="match status" value="2"/>
</dbReference>
<protein>
    <recommendedName>
        <fullName evidence="5">4Fe-4S ferredoxin-type domain-containing protein</fullName>
    </recommendedName>
</protein>
<evidence type="ECO:0000256" key="2">
    <source>
        <dbReference type="ARBA" id="ARBA00022723"/>
    </source>
</evidence>
<dbReference type="InterPro" id="IPR017896">
    <property type="entry name" value="4Fe4S_Fe-S-bd"/>
</dbReference>
<dbReference type="PROSITE" id="PS51379">
    <property type="entry name" value="4FE4S_FER_2"/>
    <property type="match status" value="1"/>
</dbReference>
<dbReference type="PANTHER" id="PTHR43177">
    <property type="entry name" value="PROTEIN NRFC"/>
    <property type="match status" value="1"/>
</dbReference>
<sequence>MKQWNLIVDVANCTNCNLCVLAVQDEYVGNEFPGYAAEMPKHGHKWIDIKQKVRGQAPIVDAAYLPVMCQHCDDAPCIKAAENDAISKRPDGIVLIDPDKAKGQRQLVDSCPYGAIWWNEEKELPQHWNFDAHLIDEGWSAPRADKVCATEAIRAVKVD</sequence>
<dbReference type="PANTHER" id="PTHR43177:SF3">
    <property type="entry name" value="PROTEIN NRFC HOMOLOG"/>
    <property type="match status" value="1"/>
</dbReference>
<evidence type="ECO:0000256" key="3">
    <source>
        <dbReference type="ARBA" id="ARBA00023004"/>
    </source>
</evidence>
<evidence type="ECO:0000259" key="5">
    <source>
        <dbReference type="PROSITE" id="PS51379"/>
    </source>
</evidence>
<dbReference type="GO" id="GO:0051539">
    <property type="term" value="F:4 iron, 4 sulfur cluster binding"/>
    <property type="evidence" value="ECO:0007669"/>
    <property type="project" value="UniProtKB-KW"/>
</dbReference>
<dbReference type="Pfam" id="PF13247">
    <property type="entry name" value="Fer4_11"/>
    <property type="match status" value="1"/>
</dbReference>